<evidence type="ECO:0000313" key="11">
    <source>
        <dbReference type="Proteomes" id="UP000828390"/>
    </source>
</evidence>
<dbReference type="Pfam" id="PF13692">
    <property type="entry name" value="Glyco_trans_1_4"/>
    <property type="match status" value="1"/>
</dbReference>
<dbReference type="Proteomes" id="UP000828390">
    <property type="component" value="Unassembled WGS sequence"/>
</dbReference>
<evidence type="ECO:0000256" key="9">
    <source>
        <dbReference type="SAM" id="Phobius"/>
    </source>
</evidence>
<evidence type="ECO:0000256" key="3">
    <source>
        <dbReference type="ARBA" id="ARBA00022676"/>
    </source>
</evidence>
<dbReference type="InterPro" id="IPR026051">
    <property type="entry name" value="ALG1-like"/>
</dbReference>
<comment type="subcellular location">
    <subcellularLocation>
        <location evidence="1">Endoplasmic reticulum membrane</location>
        <topology evidence="1">Single-pass membrane protein</topology>
    </subcellularLocation>
</comment>
<dbReference type="PANTHER" id="PTHR13036:SF0">
    <property type="entry name" value="CHITOBIOSYLDIPHOSPHODOLICHOL BETA-MANNOSYLTRANSFERASE"/>
    <property type="match status" value="1"/>
</dbReference>
<feature type="transmembrane region" description="Helical" evidence="9">
    <location>
        <begin position="7"/>
        <end position="26"/>
    </location>
</feature>
<proteinExistence type="predicted"/>
<reference evidence="10" key="2">
    <citation type="submission" date="2020-11" db="EMBL/GenBank/DDBJ databases">
        <authorList>
            <person name="McCartney M.A."/>
            <person name="Auch B."/>
            <person name="Kono T."/>
            <person name="Mallez S."/>
            <person name="Becker A."/>
            <person name="Gohl D.M."/>
            <person name="Silverstein K.A.T."/>
            <person name="Koren S."/>
            <person name="Bechman K.B."/>
            <person name="Herman A."/>
            <person name="Abrahante J.E."/>
            <person name="Garbe J."/>
        </authorList>
    </citation>
    <scope>NUCLEOTIDE SEQUENCE</scope>
    <source>
        <strain evidence="10">Duluth1</strain>
        <tissue evidence="10">Whole animal</tissue>
    </source>
</reference>
<evidence type="ECO:0000256" key="4">
    <source>
        <dbReference type="ARBA" id="ARBA00022679"/>
    </source>
</evidence>
<dbReference type="SUPFAM" id="SSF53756">
    <property type="entry name" value="UDP-Glycosyltransferase/glycogen phosphorylase"/>
    <property type="match status" value="2"/>
</dbReference>
<accession>A0A9D4RA58</accession>
<keyword evidence="11" id="KW-1185">Reference proteome</keyword>
<sequence length="457" mass="51337">MILVGTILLALPPIICILYIILNYYVPGKKSVCIVVLGDIGRSPRMQYHAISFMKSGFDVDIVGYGGSEVQAELKKNEKVSLHLMLEPPVYFKIFPKIIQYATKVIWQSITLAIALLLMPKCGHIFVQNPPCIPTFMVAIVTSWLRGSRLVVDWHNYGYTIMALSLGNSHPLVKFSHWYERVLGKWASANLCVTKAMKEDLSANWGIRCSVLYDRPPEMFTTAGLNDRHRLFVRLAAEYPVFRPENGEISNDETAFTVANGNGEATNGDAYYLQKRPALLISSTSWTEYESSVEKSSDLPKIVCVITGKGPLKEHYSEVIRSQNWKNVSFCLPWLTPEDYPTLLGSADVGICLHKSSSGLDLPMKVVDMFGCGLPVCAINFNCLDELVHHNKNGLIFNDSSELAHQIMDLLQGFPDKSKKLDTLRKNLTAFQSSRWHDNWIKVALPLFEGQDQQKAE</sequence>
<keyword evidence="5 9" id="KW-0812">Transmembrane</keyword>
<dbReference type="GO" id="GO:0000030">
    <property type="term" value="F:mannosyltransferase activity"/>
    <property type="evidence" value="ECO:0007669"/>
    <property type="project" value="InterPro"/>
</dbReference>
<evidence type="ECO:0000256" key="2">
    <source>
        <dbReference type="ARBA" id="ARBA00004922"/>
    </source>
</evidence>
<gene>
    <name evidence="10" type="ORF">DPMN_023730</name>
</gene>
<evidence type="ECO:0000256" key="6">
    <source>
        <dbReference type="ARBA" id="ARBA00022824"/>
    </source>
</evidence>
<dbReference type="EMBL" id="JAIWYP010000002">
    <property type="protein sequence ID" value="KAH3860806.1"/>
    <property type="molecule type" value="Genomic_DNA"/>
</dbReference>
<keyword evidence="7 9" id="KW-1133">Transmembrane helix</keyword>
<keyword evidence="8 9" id="KW-0472">Membrane</keyword>
<evidence type="ECO:0008006" key="12">
    <source>
        <dbReference type="Google" id="ProtNLM"/>
    </source>
</evidence>
<dbReference type="AlphaFoldDB" id="A0A9D4RA58"/>
<evidence type="ECO:0000256" key="5">
    <source>
        <dbReference type="ARBA" id="ARBA00022692"/>
    </source>
</evidence>
<comment type="pathway">
    <text evidence="2">Protein modification; protein glycosylation.</text>
</comment>
<organism evidence="10 11">
    <name type="scientific">Dreissena polymorpha</name>
    <name type="common">Zebra mussel</name>
    <name type="synonym">Mytilus polymorpha</name>
    <dbReference type="NCBI Taxonomy" id="45954"/>
    <lineage>
        <taxon>Eukaryota</taxon>
        <taxon>Metazoa</taxon>
        <taxon>Spiralia</taxon>
        <taxon>Lophotrochozoa</taxon>
        <taxon>Mollusca</taxon>
        <taxon>Bivalvia</taxon>
        <taxon>Autobranchia</taxon>
        <taxon>Heteroconchia</taxon>
        <taxon>Euheterodonta</taxon>
        <taxon>Imparidentia</taxon>
        <taxon>Neoheterodontei</taxon>
        <taxon>Myida</taxon>
        <taxon>Dreissenoidea</taxon>
        <taxon>Dreissenidae</taxon>
        <taxon>Dreissena</taxon>
    </lineage>
</organism>
<evidence type="ECO:0000313" key="10">
    <source>
        <dbReference type="EMBL" id="KAH3860806.1"/>
    </source>
</evidence>
<evidence type="ECO:0000256" key="7">
    <source>
        <dbReference type="ARBA" id="ARBA00022989"/>
    </source>
</evidence>
<dbReference type="Gene3D" id="3.40.50.2000">
    <property type="entry name" value="Glycogen Phosphorylase B"/>
    <property type="match status" value="1"/>
</dbReference>
<evidence type="ECO:0000256" key="8">
    <source>
        <dbReference type="ARBA" id="ARBA00023136"/>
    </source>
</evidence>
<dbReference type="GO" id="GO:0005789">
    <property type="term" value="C:endoplasmic reticulum membrane"/>
    <property type="evidence" value="ECO:0007669"/>
    <property type="project" value="UniProtKB-SubCell"/>
</dbReference>
<keyword evidence="4" id="KW-0808">Transferase</keyword>
<dbReference type="FunFam" id="3.40.50.2000:FF:000109">
    <property type="entry name" value="Chitobiosyldiphosphodolichol beta-mannosyltransferase"/>
    <property type="match status" value="1"/>
</dbReference>
<reference evidence="10" key="1">
    <citation type="journal article" date="2019" name="bioRxiv">
        <title>The Genome of the Zebra Mussel, Dreissena polymorpha: A Resource for Invasive Species Research.</title>
        <authorList>
            <person name="McCartney M.A."/>
            <person name="Auch B."/>
            <person name="Kono T."/>
            <person name="Mallez S."/>
            <person name="Zhang Y."/>
            <person name="Obille A."/>
            <person name="Becker A."/>
            <person name="Abrahante J.E."/>
            <person name="Garbe J."/>
            <person name="Badalamenti J.P."/>
            <person name="Herman A."/>
            <person name="Mangelson H."/>
            <person name="Liachko I."/>
            <person name="Sullivan S."/>
            <person name="Sone E.D."/>
            <person name="Koren S."/>
            <person name="Silverstein K.A.T."/>
            <person name="Beckman K.B."/>
            <person name="Gohl D.M."/>
        </authorList>
    </citation>
    <scope>NUCLEOTIDE SEQUENCE</scope>
    <source>
        <strain evidence="10">Duluth1</strain>
        <tissue evidence="10">Whole animal</tissue>
    </source>
</reference>
<evidence type="ECO:0000256" key="1">
    <source>
        <dbReference type="ARBA" id="ARBA00004389"/>
    </source>
</evidence>
<keyword evidence="6" id="KW-0256">Endoplasmic reticulum</keyword>
<dbReference type="PANTHER" id="PTHR13036">
    <property type="entry name" value="BETA1,4 MANNOSYLTRANSFERASE"/>
    <property type="match status" value="1"/>
</dbReference>
<comment type="caution">
    <text evidence="10">The sequence shown here is derived from an EMBL/GenBank/DDBJ whole genome shotgun (WGS) entry which is preliminary data.</text>
</comment>
<protein>
    <recommendedName>
        <fullName evidence="12">Chitobiosyldiphosphodolichol beta-mannosyltransferase</fullName>
    </recommendedName>
</protein>
<name>A0A9D4RA58_DREPO</name>
<keyword evidence="3" id="KW-0328">Glycosyltransferase</keyword>